<feature type="domain" description="Cadherin" evidence="14">
    <location>
        <begin position="319"/>
        <end position="427"/>
    </location>
</feature>
<dbReference type="SMART" id="SM00112">
    <property type="entry name" value="CA"/>
    <property type="match status" value="7"/>
</dbReference>
<evidence type="ECO:0000256" key="5">
    <source>
        <dbReference type="ARBA" id="ARBA00022737"/>
    </source>
</evidence>
<dbReference type="InterPro" id="IPR020894">
    <property type="entry name" value="Cadherin_CS"/>
</dbReference>
<feature type="domain" description="Cadherin" evidence="14">
    <location>
        <begin position="74"/>
        <end position="193"/>
    </location>
</feature>
<evidence type="ECO:0000256" key="10">
    <source>
        <dbReference type="ARBA" id="ARBA00023157"/>
    </source>
</evidence>
<dbReference type="PROSITE" id="PS00232">
    <property type="entry name" value="CADHERIN_1"/>
    <property type="match status" value="3"/>
</dbReference>
<dbReference type="PANTHER" id="PTHR24027">
    <property type="entry name" value="CADHERIN-23"/>
    <property type="match status" value="1"/>
</dbReference>
<evidence type="ECO:0000256" key="4">
    <source>
        <dbReference type="ARBA" id="ARBA00022729"/>
    </source>
</evidence>
<dbReference type="PANTHER" id="PTHR24027:SF438">
    <property type="entry name" value="CADHERIN 23"/>
    <property type="match status" value="1"/>
</dbReference>
<gene>
    <name evidence="15" type="ORF">GSLYS_00003983001</name>
</gene>
<keyword evidence="8 13" id="KW-1133">Transmembrane helix</keyword>
<keyword evidence="3 13" id="KW-0812">Transmembrane</keyword>
<dbReference type="EMBL" id="CAXITT010000057">
    <property type="protein sequence ID" value="CAL1529850.1"/>
    <property type="molecule type" value="Genomic_DNA"/>
</dbReference>
<dbReference type="GO" id="GO:0007156">
    <property type="term" value="P:homophilic cell adhesion via plasma membrane adhesion molecules"/>
    <property type="evidence" value="ECO:0007669"/>
    <property type="project" value="InterPro"/>
</dbReference>
<keyword evidence="5" id="KW-0677">Repeat</keyword>
<dbReference type="PRINTS" id="PR00205">
    <property type="entry name" value="CADHERIN"/>
</dbReference>
<dbReference type="GO" id="GO:0045296">
    <property type="term" value="F:cadherin binding"/>
    <property type="evidence" value="ECO:0007669"/>
    <property type="project" value="TreeGrafter"/>
</dbReference>
<feature type="domain" description="Cadherin" evidence="14">
    <location>
        <begin position="2"/>
        <end position="73"/>
    </location>
</feature>
<keyword evidence="9 13" id="KW-0472">Membrane</keyword>
<evidence type="ECO:0000256" key="12">
    <source>
        <dbReference type="PROSITE-ProRule" id="PRU00043"/>
    </source>
</evidence>
<evidence type="ECO:0000313" key="15">
    <source>
        <dbReference type="EMBL" id="CAL1529850.1"/>
    </source>
</evidence>
<evidence type="ECO:0000256" key="3">
    <source>
        <dbReference type="ARBA" id="ARBA00022692"/>
    </source>
</evidence>
<keyword evidence="10" id="KW-1015">Disulfide bond</keyword>
<evidence type="ECO:0000256" key="6">
    <source>
        <dbReference type="ARBA" id="ARBA00022837"/>
    </source>
</evidence>
<dbReference type="InterPro" id="IPR002126">
    <property type="entry name" value="Cadherin-like_dom"/>
</dbReference>
<evidence type="ECO:0000259" key="14">
    <source>
        <dbReference type="PROSITE" id="PS50268"/>
    </source>
</evidence>
<feature type="domain" description="Cadherin" evidence="14">
    <location>
        <begin position="194"/>
        <end position="318"/>
    </location>
</feature>
<dbReference type="FunFam" id="2.60.40.60:FF:000116">
    <property type="entry name" value="Dachsous cadherin-related 2"/>
    <property type="match status" value="1"/>
</dbReference>
<reference evidence="15 16" key="1">
    <citation type="submission" date="2024-04" db="EMBL/GenBank/DDBJ databases">
        <authorList>
            <consortium name="Genoscope - CEA"/>
            <person name="William W."/>
        </authorList>
    </citation>
    <scope>NUCLEOTIDE SEQUENCE [LARGE SCALE GENOMIC DNA]</scope>
</reference>
<evidence type="ECO:0000256" key="2">
    <source>
        <dbReference type="ARBA" id="ARBA00022536"/>
    </source>
</evidence>
<feature type="domain" description="Cadherin" evidence="14">
    <location>
        <begin position="649"/>
        <end position="791"/>
    </location>
</feature>
<dbReference type="InterPro" id="IPR039808">
    <property type="entry name" value="Cadherin"/>
</dbReference>
<keyword evidence="4" id="KW-0732">Signal</keyword>
<feature type="non-terminal residue" evidence="15">
    <location>
        <position position="1"/>
    </location>
</feature>
<dbReference type="GO" id="GO:0016342">
    <property type="term" value="C:catenin complex"/>
    <property type="evidence" value="ECO:0007669"/>
    <property type="project" value="TreeGrafter"/>
</dbReference>
<dbReference type="GO" id="GO:0016477">
    <property type="term" value="P:cell migration"/>
    <property type="evidence" value="ECO:0007669"/>
    <property type="project" value="TreeGrafter"/>
</dbReference>
<name>A0AAV2H8L6_LYMST</name>
<dbReference type="Pfam" id="PF00028">
    <property type="entry name" value="Cadherin"/>
    <property type="match status" value="5"/>
</dbReference>
<dbReference type="GO" id="GO:0005509">
    <property type="term" value="F:calcium ion binding"/>
    <property type="evidence" value="ECO:0007669"/>
    <property type="project" value="UniProtKB-UniRule"/>
</dbReference>
<evidence type="ECO:0000256" key="11">
    <source>
        <dbReference type="ARBA" id="ARBA00023180"/>
    </source>
</evidence>
<keyword evidence="7" id="KW-0130">Cell adhesion</keyword>
<dbReference type="Gene3D" id="2.60.40.60">
    <property type="entry name" value="Cadherins"/>
    <property type="match status" value="8"/>
</dbReference>
<dbReference type="SUPFAM" id="SSF49313">
    <property type="entry name" value="Cadherin-like"/>
    <property type="match status" value="8"/>
</dbReference>
<keyword evidence="16" id="KW-1185">Reference proteome</keyword>
<comment type="subcellular location">
    <subcellularLocation>
        <location evidence="1">Membrane</location>
        <topology evidence="1">Single-pass type I membrane protein</topology>
    </subcellularLocation>
</comment>
<dbReference type="PROSITE" id="PS50268">
    <property type="entry name" value="CADHERIN_2"/>
    <property type="match status" value="7"/>
</dbReference>
<evidence type="ECO:0000256" key="13">
    <source>
        <dbReference type="SAM" id="Phobius"/>
    </source>
</evidence>
<dbReference type="FunFam" id="2.60.40.60:FF:000039">
    <property type="entry name" value="FAT atypical cadherin 3"/>
    <property type="match status" value="1"/>
</dbReference>
<feature type="transmembrane region" description="Helical" evidence="13">
    <location>
        <begin position="1013"/>
        <end position="1036"/>
    </location>
</feature>
<sequence>TFDLDQISGKITLKTRLDYEKRSFYHLKIFSRDEGSPSCPSPQCLCNATEVCKAEPVDLFITILDVEDTAPVFEGLPYIETVSEDKPEGFPILRVIASDGDRGVAVPNNVYFSISGGDIGLFSINSLNGTISVGKALDADTDEVRNRGGFYLINVTATEAPVNSSAVLNQSTSVSITQVSITILDVDDNLPTFNQTEYNATVPENTPLGVPLSVTPIIFVEDKDQGINSRFNLSVTKDGLPYKDFLTLPAEGQTIQGRSSITITVGNSSVLDFETRTNITFQADIVATSIDQAGRAKNSTSATIFLKIDDTNDNSPTFPTQSNSFNVSENATVGDLIATIKAEDVDTKDYGKVTYSLEESGFDGEFLINNTTGELRVAKSLDREQRSSYMLVVDATDSPSLPEDQRRRSRFSIGVHIMDVNDNSPVWAQVIPFITVLESTAVNTTMTELWATDSDEGLNGEIVYSIAPGTNGSDLFAVGQNNGRGFVNVRQTLIDHFGLRLVIVTATDKGVPSKNSSTNLSVFVVDENQHRPVFTKPNEKNYDSIAGIFPDIEILEEQNIGSNLFQFQAQDADSGENGRVNFFLLATTNKDYEYFKIDRATGNLTSVGRLDREVKDVYEIQVNAEDNGQPAPLSNTMTLRVRLKDVDDNLPIYNVTMPQKMQVKEEVSPIIIGQVTPAGDKDLPPFNTTCYFLYGGDNLTSFQLNSTSGELSLRDKLDRETTQFLNLVIKAAPPTTPSSGCQQTGLPAKSQVTSSKVTSDLTPPTLYNSSDTSLLWLQVVVVDINDNPPKFTSPDLPTAVLNDADIGTEVMTLTNSVTDADTPINSQHKFDLLSVTPKLKEGSVLDTDKTAFIITENGTIQTNIRFRSDLDGSFLLSIKVYDKDGLNDITVVEVYLISNPLRMILVFDKQPNEVETVKNQLIKELSDIVNLDLVIDRVVTHSLPDGTRDPKKTDAYIHGREKVTGTIIPAGELWSRFNYDQTARTLLATYGVIELQSIKAQVEDNSEENLKRAFAIVGAILAVIVVALCLVLVHIVRLYRHRLLAATTMAYASPKEQEMYEHPGTNKYFAA</sequence>
<dbReference type="AlphaFoldDB" id="A0AAV2H8L6"/>
<feature type="domain" description="Cadherin" evidence="14">
    <location>
        <begin position="552"/>
        <end position="653"/>
    </location>
</feature>
<protein>
    <recommendedName>
        <fullName evidence="14">Cadherin domain-containing protein</fullName>
    </recommendedName>
</protein>
<proteinExistence type="predicted"/>
<dbReference type="Proteomes" id="UP001497497">
    <property type="component" value="Unassembled WGS sequence"/>
</dbReference>
<evidence type="ECO:0000256" key="8">
    <source>
        <dbReference type="ARBA" id="ARBA00022989"/>
    </source>
</evidence>
<dbReference type="InterPro" id="IPR015919">
    <property type="entry name" value="Cadherin-like_sf"/>
</dbReference>
<evidence type="ECO:0000256" key="9">
    <source>
        <dbReference type="ARBA" id="ARBA00023136"/>
    </source>
</evidence>
<evidence type="ECO:0000313" key="16">
    <source>
        <dbReference type="Proteomes" id="UP001497497"/>
    </source>
</evidence>
<dbReference type="GO" id="GO:0008013">
    <property type="term" value="F:beta-catenin binding"/>
    <property type="evidence" value="ECO:0007669"/>
    <property type="project" value="TreeGrafter"/>
</dbReference>
<dbReference type="CDD" id="cd11304">
    <property type="entry name" value="Cadherin_repeat"/>
    <property type="match status" value="6"/>
</dbReference>
<organism evidence="15 16">
    <name type="scientific">Lymnaea stagnalis</name>
    <name type="common">Great pond snail</name>
    <name type="synonym">Helix stagnalis</name>
    <dbReference type="NCBI Taxonomy" id="6523"/>
    <lineage>
        <taxon>Eukaryota</taxon>
        <taxon>Metazoa</taxon>
        <taxon>Spiralia</taxon>
        <taxon>Lophotrochozoa</taxon>
        <taxon>Mollusca</taxon>
        <taxon>Gastropoda</taxon>
        <taxon>Heterobranchia</taxon>
        <taxon>Euthyneura</taxon>
        <taxon>Panpulmonata</taxon>
        <taxon>Hygrophila</taxon>
        <taxon>Lymnaeoidea</taxon>
        <taxon>Lymnaeidae</taxon>
        <taxon>Lymnaea</taxon>
    </lineage>
</organism>
<keyword evidence="11" id="KW-0325">Glycoprotein</keyword>
<keyword evidence="6 12" id="KW-0106">Calcium</keyword>
<accession>A0AAV2H8L6</accession>
<keyword evidence="2" id="KW-0245">EGF-like domain</keyword>
<evidence type="ECO:0000256" key="7">
    <source>
        <dbReference type="ARBA" id="ARBA00022889"/>
    </source>
</evidence>
<dbReference type="FunFam" id="2.60.40.60:FF:000118">
    <property type="entry name" value="protocadherin Fat 4"/>
    <property type="match status" value="1"/>
</dbReference>
<feature type="domain" description="Cadherin" evidence="14">
    <location>
        <begin position="428"/>
        <end position="534"/>
    </location>
</feature>
<comment type="caution">
    <text evidence="15">The sequence shown here is derived from an EMBL/GenBank/DDBJ whole genome shotgun (WGS) entry which is preliminary data.</text>
</comment>
<evidence type="ECO:0000256" key="1">
    <source>
        <dbReference type="ARBA" id="ARBA00004479"/>
    </source>
</evidence>